<keyword evidence="2" id="KW-1185">Reference proteome</keyword>
<dbReference type="AlphaFoldDB" id="A0A5N6EVD6"/>
<accession>A0A5N6EVD6</accession>
<dbReference type="EMBL" id="ML733427">
    <property type="protein sequence ID" value="KAB8220624.1"/>
    <property type="molecule type" value="Genomic_DNA"/>
</dbReference>
<evidence type="ECO:0000313" key="2">
    <source>
        <dbReference type="Proteomes" id="UP000326799"/>
    </source>
</evidence>
<proteinExistence type="predicted"/>
<reference evidence="1 2" key="1">
    <citation type="submission" date="2019-04" db="EMBL/GenBank/DDBJ databases">
        <title>Fungal friends and foes A comparative genomics study of 23 Aspergillus species from section Flavi.</title>
        <authorList>
            <consortium name="DOE Joint Genome Institute"/>
            <person name="Kjaerbolling I."/>
            <person name="Vesth T.C."/>
            <person name="Frisvad J.C."/>
            <person name="Nybo J.L."/>
            <person name="Theobald S."/>
            <person name="Kildgaard S."/>
            <person name="Petersen T.I."/>
            <person name="Kuo A."/>
            <person name="Sato A."/>
            <person name="Lyhne E.K."/>
            <person name="Kogle M.E."/>
            <person name="Wiebenga A."/>
            <person name="Kun R.S."/>
            <person name="Lubbers R.J."/>
            <person name="Makela M.R."/>
            <person name="Barry K."/>
            <person name="Chovatia M."/>
            <person name="Clum A."/>
            <person name="Daum C."/>
            <person name="Haridas S."/>
            <person name="He G."/>
            <person name="LaButti K."/>
            <person name="Lipzen A."/>
            <person name="Mondo S."/>
            <person name="Pangilinan J."/>
            <person name="Riley R."/>
            <person name="Salamov A."/>
            <person name="Simmons B.A."/>
            <person name="Magnuson J.K."/>
            <person name="Henrissat B."/>
            <person name="Mortensen U.H."/>
            <person name="Larsen T.O."/>
            <person name="De vries R.P."/>
            <person name="Grigoriev I.V."/>
            <person name="Machida M."/>
            <person name="Baker S.E."/>
            <person name="Andersen M.R."/>
        </authorList>
    </citation>
    <scope>NUCLEOTIDE SEQUENCE [LARGE SCALE GENOMIC DNA]</scope>
    <source>
        <strain evidence="1 2">CBS 126849</strain>
    </source>
</reference>
<sequence>MPSTAFKRFGKEYYYIPECETPRSLGSQLLRRGNLPDDARNTATVVSWINPPLAFAAEEEKPLNDWIDASDVSLMVIALILPRHIPATVRNWRRVHCSVFCKLTLDDKF</sequence>
<name>A0A5N6EVD6_9EURO</name>
<gene>
    <name evidence="1" type="ORF">BDV33DRAFT_171873</name>
</gene>
<evidence type="ECO:0000313" key="1">
    <source>
        <dbReference type="EMBL" id="KAB8220624.1"/>
    </source>
</evidence>
<dbReference type="Proteomes" id="UP000326799">
    <property type="component" value="Unassembled WGS sequence"/>
</dbReference>
<protein>
    <submittedName>
        <fullName evidence="1">Uncharacterized protein</fullName>
    </submittedName>
</protein>
<organism evidence="1 2">
    <name type="scientific">Aspergillus novoparasiticus</name>
    <dbReference type="NCBI Taxonomy" id="986946"/>
    <lineage>
        <taxon>Eukaryota</taxon>
        <taxon>Fungi</taxon>
        <taxon>Dikarya</taxon>
        <taxon>Ascomycota</taxon>
        <taxon>Pezizomycotina</taxon>
        <taxon>Eurotiomycetes</taxon>
        <taxon>Eurotiomycetidae</taxon>
        <taxon>Eurotiales</taxon>
        <taxon>Aspergillaceae</taxon>
        <taxon>Aspergillus</taxon>
        <taxon>Aspergillus subgen. Circumdati</taxon>
    </lineage>
</organism>